<gene>
    <name evidence="1" type="ORF">AFUS01_LOCUS6458</name>
</gene>
<dbReference type="Proteomes" id="UP000708208">
    <property type="component" value="Unassembled WGS sequence"/>
</dbReference>
<evidence type="ECO:0000313" key="1">
    <source>
        <dbReference type="EMBL" id="CAG7716979.1"/>
    </source>
</evidence>
<organism evidence="1 2">
    <name type="scientific">Allacma fusca</name>
    <dbReference type="NCBI Taxonomy" id="39272"/>
    <lineage>
        <taxon>Eukaryota</taxon>
        <taxon>Metazoa</taxon>
        <taxon>Ecdysozoa</taxon>
        <taxon>Arthropoda</taxon>
        <taxon>Hexapoda</taxon>
        <taxon>Collembola</taxon>
        <taxon>Symphypleona</taxon>
        <taxon>Sminthuridae</taxon>
        <taxon>Allacma</taxon>
    </lineage>
</organism>
<feature type="non-terminal residue" evidence="1">
    <location>
        <position position="1"/>
    </location>
</feature>
<reference evidence="1" key="1">
    <citation type="submission" date="2021-06" db="EMBL/GenBank/DDBJ databases">
        <authorList>
            <person name="Hodson N. C."/>
            <person name="Mongue J. A."/>
            <person name="Jaron S. K."/>
        </authorList>
    </citation>
    <scope>NUCLEOTIDE SEQUENCE</scope>
</reference>
<proteinExistence type="predicted"/>
<accession>A0A8J2JZJ5</accession>
<comment type="caution">
    <text evidence="1">The sequence shown here is derived from an EMBL/GenBank/DDBJ whole genome shotgun (WGS) entry which is preliminary data.</text>
</comment>
<dbReference type="AlphaFoldDB" id="A0A8J2JZJ5"/>
<dbReference type="EMBL" id="CAJVCH010042586">
    <property type="protein sequence ID" value="CAG7716979.1"/>
    <property type="molecule type" value="Genomic_DNA"/>
</dbReference>
<name>A0A8J2JZJ5_9HEXA</name>
<sequence length="38" mass="4245">RFEVLCGELPCKGVYLCHGKFKGPCPNSDEGFAEKRTQ</sequence>
<keyword evidence="2" id="KW-1185">Reference proteome</keyword>
<evidence type="ECO:0000313" key="2">
    <source>
        <dbReference type="Proteomes" id="UP000708208"/>
    </source>
</evidence>
<protein>
    <submittedName>
        <fullName evidence="1">Uncharacterized protein</fullName>
    </submittedName>
</protein>